<accession>A0A5J4UDL6</accession>
<keyword evidence="1" id="KW-0175">Coiled coil</keyword>
<comment type="caution">
    <text evidence="4">The sequence shown here is derived from an EMBL/GenBank/DDBJ whole genome shotgun (WGS) entry which is preliminary data.</text>
</comment>
<dbReference type="SMART" id="SM00355">
    <property type="entry name" value="ZnF_C2H2"/>
    <property type="match status" value="3"/>
</dbReference>
<proteinExistence type="predicted"/>
<evidence type="ECO:0000259" key="3">
    <source>
        <dbReference type="SMART" id="SM00355"/>
    </source>
</evidence>
<gene>
    <name evidence="4" type="ORF">EZS28_036240</name>
</gene>
<feature type="region of interest" description="Disordered" evidence="2">
    <location>
        <begin position="91"/>
        <end position="134"/>
    </location>
</feature>
<feature type="coiled-coil region" evidence="1">
    <location>
        <begin position="206"/>
        <end position="251"/>
    </location>
</feature>
<feature type="domain" description="C2H2-type" evidence="3">
    <location>
        <begin position="313"/>
        <end position="335"/>
    </location>
</feature>
<dbReference type="InterPro" id="IPR013087">
    <property type="entry name" value="Znf_C2H2_type"/>
</dbReference>
<evidence type="ECO:0000313" key="4">
    <source>
        <dbReference type="EMBL" id="KAA6368233.1"/>
    </source>
</evidence>
<feature type="domain" description="C2H2-type" evidence="3">
    <location>
        <begin position="255"/>
        <end position="277"/>
    </location>
</feature>
<feature type="non-terminal residue" evidence="4">
    <location>
        <position position="496"/>
    </location>
</feature>
<evidence type="ECO:0000313" key="5">
    <source>
        <dbReference type="Proteomes" id="UP000324800"/>
    </source>
</evidence>
<name>A0A5J4UDL6_9EUKA</name>
<organism evidence="4 5">
    <name type="scientific">Streblomastix strix</name>
    <dbReference type="NCBI Taxonomy" id="222440"/>
    <lineage>
        <taxon>Eukaryota</taxon>
        <taxon>Metamonada</taxon>
        <taxon>Preaxostyla</taxon>
        <taxon>Oxymonadida</taxon>
        <taxon>Streblomastigidae</taxon>
        <taxon>Streblomastix</taxon>
    </lineage>
</organism>
<reference evidence="4 5" key="1">
    <citation type="submission" date="2019-03" db="EMBL/GenBank/DDBJ databases">
        <title>Single cell metagenomics reveals metabolic interactions within the superorganism composed of flagellate Streblomastix strix and complex community of Bacteroidetes bacteria on its surface.</title>
        <authorList>
            <person name="Treitli S.C."/>
            <person name="Kolisko M."/>
            <person name="Husnik F."/>
            <person name="Keeling P."/>
            <person name="Hampl V."/>
        </authorList>
    </citation>
    <scope>NUCLEOTIDE SEQUENCE [LARGE SCALE GENOMIC DNA]</scope>
    <source>
        <strain evidence="4">ST1C</strain>
    </source>
</reference>
<sequence length="496" mass="58438">MLEFYPGRRISAEQALLHLFFTTPKAYSQSSPQAKRIALNFTPQNKDNWVIKYDADSTIIIPTDEIKSFISRDPNADPELEEWETLSSKGFNQYMVPQPSKQRSERDSQQSSQSKRYDPDSVQGTYDSTEQLSTSQRMPLYTEFKKGSVVNQEKYTPRYPINTLKIHQVKLMETKSPVKQKDRQSTSPLPQLQISLAQQQKGMTALEIEKQEILSETSRRKRLQEENRKIAEQLQKESEKIEKEEEKELFELGRVFCPFCSYTQSAAEMSGHIHDSHQRNESIYNEIKTITQCILSQTVNNQGQITISRGKFVQCPYCKKYTDASLFENHMKKEHDDKEIQLYNRLFHKIELTLKLEEKEKLEGSATLKRQNANNDDRQYKIKTVEEKKRMIEEQQKAKIDNDENLTLEQRKLNMKIQKIDKQEKIDIDNMTVECLYCKERLILKMLDAHMFELHPRLEDLYRDTLEIFDAIQQKLIDDRKDINLNCPFCDKEMEL</sequence>
<feature type="domain" description="C2H2-type" evidence="3">
    <location>
        <begin position="433"/>
        <end position="455"/>
    </location>
</feature>
<protein>
    <recommendedName>
        <fullName evidence="3">C2H2-type domain-containing protein</fullName>
    </recommendedName>
</protein>
<dbReference type="AlphaFoldDB" id="A0A5J4UDL6"/>
<evidence type="ECO:0000256" key="2">
    <source>
        <dbReference type="SAM" id="MobiDB-lite"/>
    </source>
</evidence>
<dbReference type="Proteomes" id="UP000324800">
    <property type="component" value="Unassembled WGS sequence"/>
</dbReference>
<dbReference type="EMBL" id="SNRW01017552">
    <property type="protein sequence ID" value="KAA6368233.1"/>
    <property type="molecule type" value="Genomic_DNA"/>
</dbReference>
<evidence type="ECO:0000256" key="1">
    <source>
        <dbReference type="SAM" id="Coils"/>
    </source>
</evidence>
<feature type="compositionally biased region" description="Polar residues" evidence="2">
    <location>
        <begin position="122"/>
        <end position="134"/>
    </location>
</feature>